<dbReference type="InterPro" id="IPR001452">
    <property type="entry name" value="SH3_domain"/>
</dbReference>
<evidence type="ECO:0000256" key="4">
    <source>
        <dbReference type="SAM" id="MobiDB-lite"/>
    </source>
</evidence>
<dbReference type="CDD" id="cd06799">
    <property type="entry name" value="PDZ_MPP3-MPP4-MPP7-like"/>
    <property type="match status" value="1"/>
</dbReference>
<dbReference type="InterPro" id="IPR001478">
    <property type="entry name" value="PDZ"/>
</dbReference>
<dbReference type="InterPro" id="IPR036034">
    <property type="entry name" value="PDZ_sf"/>
</dbReference>
<dbReference type="InterPro" id="IPR008144">
    <property type="entry name" value="Guanylate_kin-like_dom"/>
</dbReference>
<reference evidence="9" key="1">
    <citation type="submission" date="2025-08" db="UniProtKB">
        <authorList>
            <consortium name="Ensembl"/>
        </authorList>
    </citation>
    <scope>IDENTIFICATION</scope>
</reference>
<dbReference type="SUPFAM" id="SSF52540">
    <property type="entry name" value="P-loop containing nucleoside triphosphate hydrolases"/>
    <property type="match status" value="1"/>
</dbReference>
<dbReference type="CDD" id="cd12039">
    <property type="entry name" value="SH3_MPP3"/>
    <property type="match status" value="1"/>
</dbReference>
<dbReference type="Pfam" id="PF00625">
    <property type="entry name" value="Guanylate_kin"/>
    <property type="match status" value="1"/>
</dbReference>
<feature type="domain" description="PDZ" evidence="7">
    <location>
        <begin position="137"/>
        <end position="218"/>
    </location>
</feature>
<feature type="domain" description="Guanylate kinase-like" evidence="6">
    <location>
        <begin position="382"/>
        <end position="566"/>
    </location>
</feature>
<dbReference type="AlphaFoldDB" id="A0A3Q3MZ54"/>
<dbReference type="InterPro" id="IPR035604">
    <property type="entry name" value="MPP3_SH3"/>
</dbReference>
<evidence type="ECO:0000259" key="5">
    <source>
        <dbReference type="PROSITE" id="PS50002"/>
    </source>
</evidence>
<evidence type="ECO:0000313" key="9">
    <source>
        <dbReference type="Ensembl" id="ENSLBEP00000026760.1"/>
    </source>
</evidence>
<dbReference type="SUPFAM" id="SSF50156">
    <property type="entry name" value="PDZ domain-like"/>
    <property type="match status" value="1"/>
</dbReference>
<dbReference type="InterPro" id="IPR020590">
    <property type="entry name" value="Guanylate_kinase_CS"/>
</dbReference>
<dbReference type="Pfam" id="PF00595">
    <property type="entry name" value="PDZ"/>
    <property type="match status" value="1"/>
</dbReference>
<name>A0A3Q3MZ54_9LABR</name>
<dbReference type="SMART" id="SM00072">
    <property type="entry name" value="GuKc"/>
    <property type="match status" value="1"/>
</dbReference>
<dbReference type="SUPFAM" id="SSF50044">
    <property type="entry name" value="SH3-domain"/>
    <property type="match status" value="1"/>
</dbReference>
<dbReference type="Gene3D" id="2.30.42.10">
    <property type="match status" value="1"/>
</dbReference>
<evidence type="ECO:0000259" key="7">
    <source>
        <dbReference type="PROSITE" id="PS50106"/>
    </source>
</evidence>
<dbReference type="Proteomes" id="UP000261660">
    <property type="component" value="Unplaced"/>
</dbReference>
<comment type="similarity">
    <text evidence="1">Belongs to the MAGUK family.</text>
</comment>
<evidence type="ECO:0000259" key="6">
    <source>
        <dbReference type="PROSITE" id="PS50052"/>
    </source>
</evidence>
<dbReference type="PANTHER" id="PTHR23122">
    <property type="entry name" value="MEMBRANE-ASSOCIATED GUANYLATE KINASE MAGUK"/>
    <property type="match status" value="1"/>
</dbReference>
<dbReference type="InterPro" id="IPR008145">
    <property type="entry name" value="GK/Ca_channel_bsu"/>
</dbReference>
<dbReference type="Pfam" id="PF00018">
    <property type="entry name" value="SH3_1"/>
    <property type="match status" value="1"/>
</dbReference>
<evidence type="ECO:0000313" key="10">
    <source>
        <dbReference type="Proteomes" id="UP000261660"/>
    </source>
</evidence>
<dbReference type="SMART" id="SM00569">
    <property type="entry name" value="L27"/>
    <property type="match status" value="2"/>
</dbReference>
<dbReference type="PROSITE" id="PS50106">
    <property type="entry name" value="PDZ"/>
    <property type="match status" value="1"/>
</dbReference>
<sequence>MPIVSASTGLHETLALLTSQLHPDANHKEDLVFLKDVFSEKSLGYLMKIHDKLRQYEKYSPTPVLHSASCLAEDLAEELQNGPLEDDERELLLLLSTPHLKAVLSAHDTVAQKNFDPVLPPLPEDLDDDVEEESVKIVRLVKNKEPLGATIRRDEVTGAVIVARIMRGGAADRSGLVHVGDELREVNGNLITHKRPEEISQILSQSQGSITLKIIPAVAEEDRLKESRVYLRALFDYTPYEDKATPCQEAGLPFKRGDILQVVSQEDATWWQAKRVGDCNLRAALVPSTQFQERRLRYRMKMASFPAPISPKATTYDRAEREDCDSEGALNGKEVAGLRRSFRGRKDHPGSPGEPHTPDANHNEFLIYEEVTHYLPRPGERPRLIVLIGSLGARLTELKQKVIAENPRRYGLAVPHTTRARKSHEREGVEYHFISKAAFEADIQNGKFIEYGEYKENLYGTRLESIHKILDQQKVCLVDVQPEALKTLRTAEFKPYVIFVRLRILDSKRKLLGSSSSLSSGITEDDLQEMKISADRMDECYGHLVDYVLVKEDPVSALAELQVILDRVQVEPQWVPVSWVRS</sequence>
<dbReference type="Gene3D" id="2.30.30.40">
    <property type="entry name" value="SH3 Domains"/>
    <property type="match status" value="1"/>
</dbReference>
<dbReference type="InterPro" id="IPR014775">
    <property type="entry name" value="L27_C"/>
</dbReference>
<dbReference type="SMART" id="SM00326">
    <property type="entry name" value="SH3"/>
    <property type="match status" value="1"/>
</dbReference>
<dbReference type="PROSITE" id="PS50002">
    <property type="entry name" value="SH3"/>
    <property type="match status" value="1"/>
</dbReference>
<dbReference type="InterPro" id="IPR004172">
    <property type="entry name" value="L27_dom"/>
</dbReference>
<dbReference type="FunFam" id="3.30.63.10:FF:000002">
    <property type="entry name" value="Guanylate kinase 1"/>
    <property type="match status" value="1"/>
</dbReference>
<proteinExistence type="inferred from homology"/>
<dbReference type="Gene3D" id="3.40.50.300">
    <property type="entry name" value="P-loop containing nucleotide triphosphate hydrolases"/>
    <property type="match status" value="1"/>
</dbReference>
<dbReference type="InterPro" id="IPR050716">
    <property type="entry name" value="MAGUK"/>
</dbReference>
<evidence type="ECO:0000259" key="8">
    <source>
        <dbReference type="PROSITE" id="PS51022"/>
    </source>
</evidence>
<evidence type="ECO:0000256" key="1">
    <source>
        <dbReference type="ARBA" id="ARBA00007014"/>
    </source>
</evidence>
<organism evidence="9 10">
    <name type="scientific">Labrus bergylta</name>
    <name type="common">ballan wrasse</name>
    <dbReference type="NCBI Taxonomy" id="56723"/>
    <lineage>
        <taxon>Eukaryota</taxon>
        <taxon>Metazoa</taxon>
        <taxon>Chordata</taxon>
        <taxon>Craniata</taxon>
        <taxon>Vertebrata</taxon>
        <taxon>Euteleostomi</taxon>
        <taxon>Actinopterygii</taxon>
        <taxon>Neopterygii</taxon>
        <taxon>Teleostei</taxon>
        <taxon>Neoteleostei</taxon>
        <taxon>Acanthomorphata</taxon>
        <taxon>Eupercaria</taxon>
        <taxon>Labriformes</taxon>
        <taxon>Labridae</taxon>
        <taxon>Labrus</taxon>
    </lineage>
</organism>
<protein>
    <submittedName>
        <fullName evidence="9">MAGUK p55 scaffold protein 3b</fullName>
    </submittedName>
</protein>
<keyword evidence="2 3" id="KW-0728">SH3 domain</keyword>
<dbReference type="InterPro" id="IPR036892">
    <property type="entry name" value="L27_dom_sf"/>
</dbReference>
<feature type="domain" description="L27" evidence="8">
    <location>
        <begin position="61"/>
        <end position="118"/>
    </location>
</feature>
<dbReference type="GeneTree" id="ENSGT00940000157190"/>
<dbReference type="PROSITE" id="PS51022">
    <property type="entry name" value="L27"/>
    <property type="match status" value="2"/>
</dbReference>
<dbReference type="Gene3D" id="1.10.287.650">
    <property type="entry name" value="L27 domain"/>
    <property type="match status" value="1"/>
</dbReference>
<feature type="domain" description="L27" evidence="8">
    <location>
        <begin position="6"/>
        <end position="60"/>
    </location>
</feature>
<keyword evidence="10" id="KW-1185">Reference proteome</keyword>
<evidence type="ECO:0000256" key="2">
    <source>
        <dbReference type="ARBA" id="ARBA00022443"/>
    </source>
</evidence>
<dbReference type="PROSITE" id="PS00856">
    <property type="entry name" value="GUANYLATE_KINASE_1"/>
    <property type="match status" value="1"/>
</dbReference>
<feature type="region of interest" description="Disordered" evidence="4">
    <location>
        <begin position="335"/>
        <end position="361"/>
    </location>
</feature>
<dbReference type="Ensembl" id="ENSLBET00000028058.1">
    <property type="protein sequence ID" value="ENSLBEP00000026760.1"/>
    <property type="gene ID" value="ENSLBEG00000020280.1"/>
</dbReference>
<dbReference type="SMART" id="SM00228">
    <property type="entry name" value="PDZ"/>
    <property type="match status" value="1"/>
</dbReference>
<reference evidence="9" key="2">
    <citation type="submission" date="2025-09" db="UniProtKB">
        <authorList>
            <consortium name="Ensembl"/>
        </authorList>
    </citation>
    <scope>IDENTIFICATION</scope>
</reference>
<evidence type="ECO:0000256" key="3">
    <source>
        <dbReference type="PROSITE-ProRule" id="PRU00192"/>
    </source>
</evidence>
<dbReference type="Pfam" id="PF02828">
    <property type="entry name" value="L27"/>
    <property type="match status" value="2"/>
</dbReference>
<dbReference type="InterPro" id="IPR036028">
    <property type="entry name" value="SH3-like_dom_sf"/>
</dbReference>
<dbReference type="PROSITE" id="PS50052">
    <property type="entry name" value="GUANYLATE_KINASE_2"/>
    <property type="match status" value="1"/>
</dbReference>
<feature type="domain" description="SH3" evidence="5">
    <location>
        <begin position="226"/>
        <end position="296"/>
    </location>
</feature>
<dbReference type="InterPro" id="IPR027417">
    <property type="entry name" value="P-loop_NTPase"/>
</dbReference>
<accession>A0A3Q3MZ54</accession>
<dbReference type="SUPFAM" id="SSF101288">
    <property type="entry name" value="L27 domain"/>
    <property type="match status" value="1"/>
</dbReference>